<dbReference type="InterPro" id="IPR001870">
    <property type="entry name" value="B30.2/SPRY"/>
</dbReference>
<dbReference type="STRING" id="75913.A0A0K0EZN4"/>
<dbReference type="InterPro" id="IPR049455">
    <property type="entry name" value="ASH2-like_PHD"/>
</dbReference>
<dbReference type="InterPro" id="IPR053835">
    <property type="entry name" value="ASH2L-like_WH"/>
</dbReference>
<dbReference type="PANTHER" id="PTHR10598:SF0">
    <property type="entry name" value="SET1_ASH2 HISTONE METHYLTRANSFERASE COMPLEX SUBUNIT ASH2"/>
    <property type="match status" value="1"/>
</dbReference>
<reference evidence="9" key="2">
    <citation type="submission" date="2015-08" db="UniProtKB">
        <authorList>
            <consortium name="WormBaseParasite"/>
        </authorList>
    </citation>
    <scope>IDENTIFICATION</scope>
</reference>
<accession>A0A0K0EZN4</accession>
<dbReference type="PROSITE" id="PS01359">
    <property type="entry name" value="ZF_PHD_1"/>
    <property type="match status" value="1"/>
</dbReference>
<dbReference type="SUPFAM" id="SSF57903">
    <property type="entry name" value="FYVE/PHD zinc finger"/>
    <property type="match status" value="1"/>
</dbReference>
<sequence>MEGNNENVNTEVSKGVCYCNGKRELGSLEIHCIGCKKWFHTKCFKDLKDFYGLPFMVSYTFHCKDCSPTKKETWTGKTVTFIHMCVMAMANITYNKRVETGKYDERYYFDVDTVIIPYFSRNWENLTGEKKRIKNTWHHTLKRTLLKENNLFVAQDANHYALVESDLEKIGPLMEGLKNPGRKPGSLSKENIENKDVDSVTTTRQTRGSRKRATDDKKVVGKKAKLTGENGFDKTGSEDSTIDYPLNKEGNRYYLAVKDIAFPDHEMYTNTLVTNTALRIPTFVYRLADVSRVTLSPSDHAPQLLLTNDNLTVANIECEGYCMAKATHSVSKGKWYYEITFDSQPPGTHIRIGWATKDAVVQAPVGYTQFSYSWRSNHGTAFHKSRGKRYANRDFKEGDVLGCAIYFDEPTNITNRLPPSAKSSYTVVNHKSNIFFLNFTESEALKKERPVIKGSKIEFFLNGQSCGTAFEDIYEDFYYPAVSIYENAKVTCNFGPNFIHQPPKDVKPISERVFEQDIENCLSDMLYFVENNKEIEKTRQLFMEHKI</sequence>
<dbReference type="Proteomes" id="UP000035680">
    <property type="component" value="Unassembled WGS sequence"/>
</dbReference>
<dbReference type="InterPro" id="IPR013320">
    <property type="entry name" value="ConA-like_dom_sf"/>
</dbReference>
<dbReference type="PANTHER" id="PTHR10598">
    <property type="entry name" value="SET1/ASH2 HISTONE METHYLTRANSFERASE COMPLEX SUBUNIT ASH2"/>
    <property type="match status" value="1"/>
</dbReference>
<dbReference type="WBParaSite" id="SVE_0199400.1">
    <property type="protein sequence ID" value="SVE_0199400.1"/>
    <property type="gene ID" value="SVE_0199400"/>
</dbReference>
<keyword evidence="2" id="KW-0479">Metal-binding</keyword>
<dbReference type="GO" id="GO:0048188">
    <property type="term" value="C:Set1C/COMPASS complex"/>
    <property type="evidence" value="ECO:0007669"/>
    <property type="project" value="InterPro"/>
</dbReference>
<dbReference type="AlphaFoldDB" id="A0A0K0EZN4"/>
<dbReference type="CDD" id="cd12872">
    <property type="entry name" value="SPRY_Ash2"/>
    <property type="match status" value="1"/>
</dbReference>
<name>A0A0K0EZN4_STRVS</name>
<evidence type="ECO:0000256" key="6">
    <source>
        <dbReference type="SAM" id="MobiDB-lite"/>
    </source>
</evidence>
<dbReference type="Gene3D" id="3.90.980.20">
    <property type="match status" value="1"/>
</dbReference>
<protein>
    <submittedName>
        <fullName evidence="9">Set1/Ash2 histone methyltransferase complex subunit ASH2 (inferred by orthology to a human protein)</fullName>
    </submittedName>
</protein>
<keyword evidence="3" id="KW-0863">Zinc-finger</keyword>
<dbReference type="InterPro" id="IPR043136">
    <property type="entry name" value="B30.2/SPRY_sf"/>
</dbReference>
<comment type="subcellular location">
    <subcellularLocation>
        <location evidence="1">Nucleus</location>
    </subcellularLocation>
</comment>
<dbReference type="GO" id="GO:0008270">
    <property type="term" value="F:zinc ion binding"/>
    <property type="evidence" value="ECO:0007669"/>
    <property type="project" value="UniProtKB-KW"/>
</dbReference>
<dbReference type="InterPro" id="IPR019786">
    <property type="entry name" value="Zinc_finger_PHD-type_CS"/>
</dbReference>
<evidence type="ECO:0000313" key="8">
    <source>
        <dbReference type="Proteomes" id="UP000035680"/>
    </source>
</evidence>
<dbReference type="GO" id="GO:0000976">
    <property type="term" value="F:transcription cis-regulatory region binding"/>
    <property type="evidence" value="ECO:0007669"/>
    <property type="project" value="TreeGrafter"/>
</dbReference>
<reference evidence="8" key="1">
    <citation type="submission" date="2014-07" db="EMBL/GenBank/DDBJ databases">
        <authorList>
            <person name="Martin A.A"/>
            <person name="De Silva N."/>
        </authorList>
    </citation>
    <scope>NUCLEOTIDE SEQUENCE</scope>
</reference>
<dbReference type="Pfam" id="PF00622">
    <property type="entry name" value="SPRY"/>
    <property type="match status" value="1"/>
</dbReference>
<dbReference type="SMART" id="SM00249">
    <property type="entry name" value="PHD"/>
    <property type="match status" value="1"/>
</dbReference>
<evidence type="ECO:0000256" key="4">
    <source>
        <dbReference type="ARBA" id="ARBA00022833"/>
    </source>
</evidence>
<keyword evidence="5" id="KW-0539">Nucleus</keyword>
<dbReference type="InterPro" id="IPR037353">
    <property type="entry name" value="ASH2"/>
</dbReference>
<keyword evidence="8" id="KW-1185">Reference proteome</keyword>
<keyword evidence="4" id="KW-0862">Zinc</keyword>
<dbReference type="SMART" id="SM00449">
    <property type="entry name" value="SPRY"/>
    <property type="match status" value="1"/>
</dbReference>
<dbReference type="InterPro" id="IPR003877">
    <property type="entry name" value="SPRY_dom"/>
</dbReference>
<evidence type="ECO:0000256" key="5">
    <source>
        <dbReference type="ARBA" id="ARBA00023242"/>
    </source>
</evidence>
<dbReference type="InterPro" id="IPR011011">
    <property type="entry name" value="Znf_FYVE_PHD"/>
</dbReference>
<dbReference type="Gene3D" id="2.60.120.920">
    <property type="match status" value="1"/>
</dbReference>
<dbReference type="Pfam" id="PF21198">
    <property type="entry name" value="ASH2L-like_WH"/>
    <property type="match status" value="1"/>
</dbReference>
<dbReference type="Pfam" id="PF21257">
    <property type="entry name" value="PHD_ash2p_like"/>
    <property type="match status" value="1"/>
</dbReference>
<dbReference type="InterPro" id="IPR001965">
    <property type="entry name" value="Znf_PHD"/>
</dbReference>
<dbReference type="PROSITE" id="PS50188">
    <property type="entry name" value="B302_SPRY"/>
    <property type="match status" value="1"/>
</dbReference>
<evidence type="ECO:0000256" key="3">
    <source>
        <dbReference type="ARBA" id="ARBA00022771"/>
    </source>
</evidence>
<proteinExistence type="predicted"/>
<evidence type="ECO:0000259" key="7">
    <source>
        <dbReference type="PROSITE" id="PS50188"/>
    </source>
</evidence>
<feature type="domain" description="B30.2/SPRY" evidence="7">
    <location>
        <begin position="272"/>
        <end position="458"/>
    </location>
</feature>
<evidence type="ECO:0000256" key="2">
    <source>
        <dbReference type="ARBA" id="ARBA00022723"/>
    </source>
</evidence>
<evidence type="ECO:0000256" key="1">
    <source>
        <dbReference type="ARBA" id="ARBA00004123"/>
    </source>
</evidence>
<feature type="region of interest" description="Disordered" evidence="6">
    <location>
        <begin position="177"/>
        <end position="220"/>
    </location>
</feature>
<organism evidence="8 9">
    <name type="scientific">Strongyloides venezuelensis</name>
    <name type="common">Threadworm</name>
    <dbReference type="NCBI Taxonomy" id="75913"/>
    <lineage>
        <taxon>Eukaryota</taxon>
        <taxon>Metazoa</taxon>
        <taxon>Ecdysozoa</taxon>
        <taxon>Nematoda</taxon>
        <taxon>Chromadorea</taxon>
        <taxon>Rhabditida</taxon>
        <taxon>Tylenchina</taxon>
        <taxon>Panagrolaimomorpha</taxon>
        <taxon>Strongyloidoidea</taxon>
        <taxon>Strongyloididae</taxon>
        <taxon>Strongyloides</taxon>
    </lineage>
</organism>
<evidence type="ECO:0000313" key="9">
    <source>
        <dbReference type="WBParaSite" id="SVE_0199400.1"/>
    </source>
</evidence>
<dbReference type="SUPFAM" id="SSF49899">
    <property type="entry name" value="Concanavalin A-like lectins/glucanases"/>
    <property type="match status" value="1"/>
</dbReference>